<proteinExistence type="predicted"/>
<dbReference type="Proteomes" id="UP000253664">
    <property type="component" value="Unassembled WGS sequence"/>
</dbReference>
<keyword evidence="2" id="KW-1185">Reference proteome</keyword>
<gene>
    <name evidence="1" type="ORF">L249_0139</name>
</gene>
<evidence type="ECO:0000313" key="1">
    <source>
        <dbReference type="EMBL" id="RCI12056.1"/>
    </source>
</evidence>
<comment type="caution">
    <text evidence="1">The sequence shown here is derived from an EMBL/GenBank/DDBJ whole genome shotgun (WGS) entry which is preliminary data.</text>
</comment>
<organism evidence="1 2">
    <name type="scientific">Ophiocordyceps polyrhachis-furcata BCC 54312</name>
    <dbReference type="NCBI Taxonomy" id="1330021"/>
    <lineage>
        <taxon>Eukaryota</taxon>
        <taxon>Fungi</taxon>
        <taxon>Dikarya</taxon>
        <taxon>Ascomycota</taxon>
        <taxon>Pezizomycotina</taxon>
        <taxon>Sordariomycetes</taxon>
        <taxon>Hypocreomycetidae</taxon>
        <taxon>Hypocreales</taxon>
        <taxon>Ophiocordycipitaceae</taxon>
        <taxon>Ophiocordyceps</taxon>
    </lineage>
</organism>
<protein>
    <submittedName>
        <fullName evidence="1">Uncharacterized protein</fullName>
    </submittedName>
</protein>
<reference evidence="1 2" key="1">
    <citation type="journal article" date="2015" name="BMC Genomics">
        <title>Insights from the genome of Ophiocordyceps polyrhachis-furcata to pathogenicity and host specificity in insect fungi.</title>
        <authorList>
            <person name="Wichadakul D."/>
            <person name="Kobmoo N."/>
            <person name="Ingsriswang S."/>
            <person name="Tangphatsornruang S."/>
            <person name="Chantasingh D."/>
            <person name="Luangsa-ard J.J."/>
            <person name="Eurwilaichitr L."/>
        </authorList>
    </citation>
    <scope>NUCLEOTIDE SEQUENCE [LARGE SCALE GENOMIC DNA]</scope>
    <source>
        <strain evidence="1 2">BCC 54312</strain>
    </source>
</reference>
<accession>A0A367LCB3</accession>
<dbReference type="AlphaFoldDB" id="A0A367LCB3"/>
<name>A0A367LCB3_9HYPO</name>
<evidence type="ECO:0000313" key="2">
    <source>
        <dbReference type="Proteomes" id="UP000253664"/>
    </source>
</evidence>
<dbReference type="EMBL" id="LKCN02000007">
    <property type="protein sequence ID" value="RCI12056.1"/>
    <property type="molecule type" value="Genomic_DNA"/>
</dbReference>
<sequence length="50" mass="6170">MQQQQMQYAFSSRVIDYVWFYALVLSELTARYYAYCPPHDYRLYARLRPP</sequence>